<reference evidence="11 12" key="1">
    <citation type="journal article" date="2022" name="Res Sq">
        <title>Evolution of multicellular longitudinally dividing oral cavity symbionts (Neisseriaceae).</title>
        <authorList>
            <person name="Nyongesa S."/>
            <person name="Weber P."/>
            <person name="Bernet E."/>
            <person name="Pullido F."/>
            <person name="Nieckarz M."/>
            <person name="Delaby M."/>
            <person name="Nieves C."/>
            <person name="Viehboeck T."/>
            <person name="Krause N."/>
            <person name="Rivera-Millot A."/>
            <person name="Nakamura A."/>
            <person name="Vischer N."/>
            <person name="VanNieuwenhze M."/>
            <person name="Brun Y."/>
            <person name="Cava F."/>
            <person name="Bulgheresi S."/>
            <person name="Veyrier F."/>
        </authorList>
    </citation>
    <scope>NUCLEOTIDE SEQUENCE [LARGE SCALE GENOMIC DNA]</scope>
    <source>
        <strain evidence="11 12">SN4</strain>
    </source>
</reference>
<proteinExistence type="predicted"/>
<dbReference type="InterPro" id="IPR009056">
    <property type="entry name" value="Cyt_c-like_dom"/>
</dbReference>
<keyword evidence="2 8" id="KW-0349">Heme</keyword>
<keyword evidence="3 8" id="KW-0479">Metal-binding</keyword>
<evidence type="ECO:0000313" key="11">
    <source>
        <dbReference type="EMBL" id="UOO90967.1"/>
    </source>
</evidence>
<evidence type="ECO:0000259" key="10">
    <source>
        <dbReference type="PROSITE" id="PS51007"/>
    </source>
</evidence>
<dbReference type="Pfam" id="PF03150">
    <property type="entry name" value="CCP_MauG"/>
    <property type="match status" value="1"/>
</dbReference>
<organism evidence="11 12">
    <name type="scientific">Vitreoscilla massiliensis</name>
    <dbReference type="NCBI Taxonomy" id="1689272"/>
    <lineage>
        <taxon>Bacteria</taxon>
        <taxon>Pseudomonadati</taxon>
        <taxon>Pseudomonadota</taxon>
        <taxon>Betaproteobacteria</taxon>
        <taxon>Neisseriales</taxon>
        <taxon>Neisseriaceae</taxon>
        <taxon>Vitreoscilla</taxon>
    </lineage>
</organism>
<gene>
    <name evidence="11" type="ORF">LVJ82_08395</name>
</gene>
<sequence>MATAVMKRYVWGGAVMVVLAACQTASTRVFDGQGQVVCNVAEPACLRAVYSADSRYWPKPQIDDGVVFQELQPLSPNPPPAPEHPEQVALGKALFFEPRLSDDGQVSCASCHLPYQGFAEKSAVSTGVYNRQGRRNAQALMHLGSAHGLFFWDGRASSLEQQALMPLTDHVEMNQDLAKVPSILKQAGYEPRFQAAFGEGINIAAVAKALSEYQRTLRPESTKFDAFLLGDKQALSDEELQGLHLFRTKARCMNCHTGQMLTDGKLHNLNQTLAGRKWEDFGRYEVTQNIEDWGKFKTASLRNLSKTKPWFHHGLFVNLQGVVAMYNIGMREGLAKGAPAESHQPHLDPLIKPLNLTPDERRAVTRFLETL</sequence>
<evidence type="ECO:0000256" key="7">
    <source>
        <dbReference type="ARBA" id="ARBA00023004"/>
    </source>
</evidence>
<evidence type="ECO:0000256" key="1">
    <source>
        <dbReference type="ARBA" id="ARBA00004418"/>
    </source>
</evidence>
<keyword evidence="4 9" id="KW-0732">Signal</keyword>
<name>A0ABY4E5E0_9NEIS</name>
<evidence type="ECO:0000256" key="3">
    <source>
        <dbReference type="ARBA" id="ARBA00022723"/>
    </source>
</evidence>
<evidence type="ECO:0000256" key="5">
    <source>
        <dbReference type="ARBA" id="ARBA00022764"/>
    </source>
</evidence>
<feature type="domain" description="Cytochrome c" evidence="10">
    <location>
        <begin position="86"/>
        <end position="188"/>
    </location>
</feature>
<dbReference type="InterPro" id="IPR004852">
    <property type="entry name" value="Di-haem_cyt_c_peroxidsae"/>
</dbReference>
<evidence type="ECO:0000256" key="8">
    <source>
        <dbReference type="PROSITE-ProRule" id="PRU00433"/>
    </source>
</evidence>
<keyword evidence="7 8" id="KW-0408">Iron</keyword>
<dbReference type="PIRSF" id="PIRSF000294">
    <property type="entry name" value="Cytochrome-c_peroxidase"/>
    <property type="match status" value="1"/>
</dbReference>
<dbReference type="InterPro" id="IPR026259">
    <property type="entry name" value="MauG/Cytc_peroxidase"/>
</dbReference>
<dbReference type="Gene3D" id="1.10.760.10">
    <property type="entry name" value="Cytochrome c-like domain"/>
    <property type="match status" value="2"/>
</dbReference>
<dbReference type="Proteomes" id="UP000832011">
    <property type="component" value="Chromosome"/>
</dbReference>
<evidence type="ECO:0000256" key="6">
    <source>
        <dbReference type="ARBA" id="ARBA00023002"/>
    </source>
</evidence>
<comment type="subcellular location">
    <subcellularLocation>
        <location evidence="1">Periplasm</location>
    </subcellularLocation>
</comment>
<dbReference type="PROSITE" id="PS51257">
    <property type="entry name" value="PROKAR_LIPOPROTEIN"/>
    <property type="match status" value="1"/>
</dbReference>
<evidence type="ECO:0000256" key="2">
    <source>
        <dbReference type="ARBA" id="ARBA00022617"/>
    </source>
</evidence>
<feature type="chain" id="PRO_5046839791" evidence="9">
    <location>
        <begin position="21"/>
        <end position="371"/>
    </location>
</feature>
<evidence type="ECO:0000256" key="9">
    <source>
        <dbReference type="SAM" id="SignalP"/>
    </source>
</evidence>
<dbReference type="InterPro" id="IPR036909">
    <property type="entry name" value="Cyt_c-like_dom_sf"/>
</dbReference>
<feature type="domain" description="Cytochrome c" evidence="10">
    <location>
        <begin position="237"/>
        <end position="371"/>
    </location>
</feature>
<dbReference type="PANTHER" id="PTHR30600:SF10">
    <property type="entry name" value="BLL6722 PROTEIN"/>
    <property type="match status" value="1"/>
</dbReference>
<keyword evidence="6" id="KW-0560">Oxidoreductase</keyword>
<accession>A0ABY4E5E0</accession>
<feature type="signal peptide" evidence="9">
    <location>
        <begin position="1"/>
        <end position="20"/>
    </location>
</feature>
<keyword evidence="5" id="KW-0574">Periplasm</keyword>
<dbReference type="InterPro" id="IPR051395">
    <property type="entry name" value="Cytochrome_c_Peroxidase/MauG"/>
</dbReference>
<dbReference type="RefSeq" id="WP_082625511.1">
    <property type="nucleotide sequence ID" value="NZ_CABKVG010000006.1"/>
</dbReference>
<keyword evidence="12" id="KW-1185">Reference proteome</keyword>
<dbReference type="SUPFAM" id="SSF46626">
    <property type="entry name" value="Cytochrome c"/>
    <property type="match status" value="2"/>
</dbReference>
<dbReference type="PROSITE" id="PS51007">
    <property type="entry name" value="CYTC"/>
    <property type="match status" value="2"/>
</dbReference>
<evidence type="ECO:0000313" key="12">
    <source>
        <dbReference type="Proteomes" id="UP000832011"/>
    </source>
</evidence>
<protein>
    <submittedName>
        <fullName evidence="11">C-type cytochrome</fullName>
    </submittedName>
</protein>
<dbReference type="EMBL" id="CP091511">
    <property type="protein sequence ID" value="UOO90967.1"/>
    <property type="molecule type" value="Genomic_DNA"/>
</dbReference>
<evidence type="ECO:0000256" key="4">
    <source>
        <dbReference type="ARBA" id="ARBA00022729"/>
    </source>
</evidence>
<dbReference type="PANTHER" id="PTHR30600">
    <property type="entry name" value="CYTOCHROME C PEROXIDASE-RELATED"/>
    <property type="match status" value="1"/>
</dbReference>